<keyword evidence="2" id="KW-0472">Membrane</keyword>
<dbReference type="PANTHER" id="PTHR33371">
    <property type="entry name" value="INTERMEMBRANE PHOSPHOLIPID TRANSPORT SYSTEM BINDING PROTEIN MLAD-RELATED"/>
    <property type="match status" value="1"/>
</dbReference>
<reference evidence="5" key="1">
    <citation type="journal article" date="2021" name="Nat. Microbiol.">
        <title>Cocultivation of an ultrasmall environmental parasitic bacterium with lytic ability against bacteria associated with wastewater foams.</title>
        <authorList>
            <person name="Batinovic S."/>
            <person name="Rose J.J.A."/>
            <person name="Ratcliffe J."/>
            <person name="Seviour R.J."/>
            <person name="Petrovski S."/>
        </authorList>
    </citation>
    <scope>NUCLEOTIDE SEQUENCE</scope>
    <source>
        <strain evidence="5">CON9</strain>
    </source>
</reference>
<dbReference type="InterPro" id="IPR005693">
    <property type="entry name" value="Mce"/>
</dbReference>
<feature type="transmembrane region" description="Helical" evidence="2">
    <location>
        <begin position="12"/>
        <end position="32"/>
    </location>
</feature>
<feature type="compositionally biased region" description="Low complexity" evidence="1">
    <location>
        <begin position="407"/>
        <end position="420"/>
    </location>
</feature>
<gene>
    <name evidence="5" type="ORF">GII31_02690</name>
</gene>
<dbReference type="InterPro" id="IPR003399">
    <property type="entry name" value="Mce/MlaD"/>
</dbReference>
<organism evidence="5 6">
    <name type="scientific">Gordonia pseudamarae</name>
    <dbReference type="NCBI Taxonomy" id="2831662"/>
    <lineage>
        <taxon>Bacteria</taxon>
        <taxon>Bacillati</taxon>
        <taxon>Actinomycetota</taxon>
        <taxon>Actinomycetes</taxon>
        <taxon>Mycobacteriales</taxon>
        <taxon>Gordoniaceae</taxon>
        <taxon>Gordonia</taxon>
    </lineage>
</organism>
<feature type="region of interest" description="Disordered" evidence="1">
    <location>
        <begin position="386"/>
        <end position="444"/>
    </location>
</feature>
<evidence type="ECO:0000259" key="4">
    <source>
        <dbReference type="Pfam" id="PF11887"/>
    </source>
</evidence>
<feature type="domain" description="Mammalian cell entry C-terminal" evidence="4">
    <location>
        <begin position="131"/>
        <end position="302"/>
    </location>
</feature>
<proteinExistence type="predicted"/>
<sequence>MNITRKVKLQLLAFAVVGTVALLIVAISYLAVPGMLGIGKYTVTLNLAASGGLYQNSNVTYRGVTVGRVESVRLTPDGVTASLVIDDSARIPKNLTATVRSASAIGEQYVDFGVPEGDTDTGGGTESVLTSAETLRDGSVITGEITVPISGVIDRADSMLAQIEDGNLRTVVTEAFAAFDGRTDDLQRFIDSLTLFLGEANKNSDAIVTLIDSARPVLASQDNTRGEIASWTRDLTAVTDRLRANKPELVGILDKAPVTTDKGRQLFESLKPTLPLLIDNLSVTAKTLAVYHANLNQIVVIYPRLIAGLVTAMNSEDSTKGANVDFVASFQDPPPCTVGFYPLEKRRSPADQTVKDYPSGMLCRVAHDSPLAVRGSRNYPCVEYPGRRASTPAECRTGYTPSDQKSLPLPNGVPGLVPTPASTSGTQGKLVPAAPTSVDSTPSVFATNYDPRSGEYTGPDGKVYRVDAASSTGEVATQWEQLITTTLQ</sequence>
<dbReference type="Pfam" id="PF02470">
    <property type="entry name" value="MlaD"/>
    <property type="match status" value="1"/>
</dbReference>
<dbReference type="PANTHER" id="PTHR33371:SF16">
    <property type="entry name" value="MCE-FAMILY PROTEIN MCE3F"/>
    <property type="match status" value="1"/>
</dbReference>
<evidence type="ECO:0000256" key="2">
    <source>
        <dbReference type="SAM" id="Phobius"/>
    </source>
</evidence>
<name>A0ABX6IDN9_9ACTN</name>
<dbReference type="Pfam" id="PF11887">
    <property type="entry name" value="Mce4_CUP1"/>
    <property type="match status" value="1"/>
</dbReference>
<keyword evidence="2" id="KW-0812">Transmembrane</keyword>
<feature type="domain" description="Mce/MlaD" evidence="3">
    <location>
        <begin position="40"/>
        <end position="112"/>
    </location>
</feature>
<dbReference type="NCBIfam" id="TIGR00996">
    <property type="entry name" value="Mtu_fam_mce"/>
    <property type="match status" value="1"/>
</dbReference>
<evidence type="ECO:0000256" key="1">
    <source>
        <dbReference type="SAM" id="MobiDB-lite"/>
    </source>
</evidence>
<evidence type="ECO:0000313" key="5">
    <source>
        <dbReference type="EMBL" id="QHN33977.1"/>
    </source>
</evidence>
<dbReference type="InterPro" id="IPR052336">
    <property type="entry name" value="MlaD_Phospholipid_Transporter"/>
</dbReference>
<keyword evidence="6" id="KW-1185">Reference proteome</keyword>
<dbReference type="RefSeq" id="WP_213246571.1">
    <property type="nucleotide sequence ID" value="NZ_CP045806.1"/>
</dbReference>
<keyword evidence="2" id="KW-1133">Transmembrane helix</keyword>
<dbReference type="InterPro" id="IPR024516">
    <property type="entry name" value="Mce_C"/>
</dbReference>
<dbReference type="Proteomes" id="UP001059836">
    <property type="component" value="Chromosome"/>
</dbReference>
<dbReference type="EMBL" id="CP045809">
    <property type="protein sequence ID" value="QHN33977.1"/>
    <property type="molecule type" value="Genomic_DNA"/>
</dbReference>
<protein>
    <submittedName>
        <fullName evidence="5">MCE family protein</fullName>
    </submittedName>
</protein>
<accession>A0ABX6IDN9</accession>
<evidence type="ECO:0000313" key="6">
    <source>
        <dbReference type="Proteomes" id="UP001059836"/>
    </source>
</evidence>
<evidence type="ECO:0000259" key="3">
    <source>
        <dbReference type="Pfam" id="PF02470"/>
    </source>
</evidence>